<evidence type="ECO:0000256" key="5">
    <source>
        <dbReference type="ARBA" id="ARBA00022556"/>
    </source>
</evidence>
<evidence type="ECO:0000256" key="7">
    <source>
        <dbReference type="ARBA" id="ARBA00022679"/>
    </source>
</evidence>
<reference evidence="12 13" key="1">
    <citation type="journal article" date="2017" name="ISME J.">
        <title>Energy and carbon metabolisms in a deep terrestrial subsurface fluid microbial community.</title>
        <authorList>
            <person name="Momper L."/>
            <person name="Jungbluth S.P."/>
            <person name="Lee M.D."/>
            <person name="Amend J.P."/>
        </authorList>
    </citation>
    <scope>NUCLEOTIDE SEQUENCE [LARGE SCALE GENOMIC DNA]</scope>
    <source>
        <strain evidence="12">SURF_17</strain>
    </source>
</reference>
<comment type="similarity">
    <text evidence="10">Belongs to the LpxB family.</text>
</comment>
<keyword evidence="6 10" id="KW-0328">Glycosyltransferase</keyword>
<dbReference type="AlphaFoldDB" id="A0A419F813"/>
<keyword evidence="5 10" id="KW-0441">Lipid A biosynthesis</keyword>
<evidence type="ECO:0000256" key="3">
    <source>
        <dbReference type="ARBA" id="ARBA00020902"/>
    </source>
</evidence>
<comment type="function">
    <text evidence="1 10">Condensation of UDP-2,3-diacylglucosamine and 2,3-diacylglucosamine-1-phosphate to form lipid A disaccharide, a precursor of lipid A, a phosphorylated glycolipid that anchors the lipopolysaccharide to the outer membrane of the cell.</text>
</comment>
<dbReference type="UniPathway" id="UPA00973"/>
<accession>A0A419F813</accession>
<evidence type="ECO:0000313" key="13">
    <source>
        <dbReference type="Proteomes" id="UP000285961"/>
    </source>
</evidence>
<keyword evidence="4 10" id="KW-0444">Lipid biosynthesis</keyword>
<evidence type="ECO:0000256" key="10">
    <source>
        <dbReference type="HAMAP-Rule" id="MF_00392"/>
    </source>
</evidence>
<name>A0A419F813_9BACT</name>
<evidence type="ECO:0000256" key="2">
    <source>
        <dbReference type="ARBA" id="ARBA00012687"/>
    </source>
</evidence>
<sequence>MRRKRDERPLPGCHRTRSARRARGRDAHHRSHPEQKIRVTDKTIFIIAGEESGDTHAARLIRELKAAVPGLRIEGLGGDRMKQVGCELRADIVSSAVMGFAQVVKNLRYFRRMLAETAAYLEQSPPDALVLVDYPGFNLRLAAAVRKLGIPIVYYISPQIWAWRPGRIHTIARLVDKMIVIFPFEEELYRKEKVDVTYVGHPILDNLSEVELDADFLNRLAAMDSTDHIGLLPGSRRQEIMAILPIMLETARLILRQMPHARFLIPCSSQPNRDVVEQMLGDSSLRVEVSLGKMYEVAKSARCCIVASGTATLEVASLLTPLVVVYRIGHLTWLLGKRFLKVPHISLVNILAGQEVVPEMLQYRMRPELLAETVVELCRDGERRQKMVSDLRKVRERIGAPGASSRAAKVVSELLDSKCSAPLAARSSC</sequence>
<comment type="catalytic activity">
    <reaction evidence="9 10">
        <text>a lipid X + a UDP-2-N,3-O-bis[(3R)-3-hydroxyacyl]-alpha-D-glucosamine = a lipid A disaccharide + UDP + H(+)</text>
        <dbReference type="Rhea" id="RHEA:67828"/>
        <dbReference type="ChEBI" id="CHEBI:15378"/>
        <dbReference type="ChEBI" id="CHEBI:58223"/>
        <dbReference type="ChEBI" id="CHEBI:137748"/>
        <dbReference type="ChEBI" id="CHEBI:176338"/>
        <dbReference type="ChEBI" id="CHEBI:176343"/>
        <dbReference type="EC" id="2.4.1.182"/>
    </reaction>
</comment>
<dbReference type="Proteomes" id="UP000285961">
    <property type="component" value="Unassembled WGS sequence"/>
</dbReference>
<proteinExistence type="inferred from homology"/>
<dbReference type="EC" id="2.4.1.182" evidence="2 10"/>
<comment type="caution">
    <text evidence="12">The sequence shown here is derived from an EMBL/GenBank/DDBJ whole genome shotgun (WGS) entry which is preliminary data.</text>
</comment>
<evidence type="ECO:0000256" key="9">
    <source>
        <dbReference type="ARBA" id="ARBA00048975"/>
    </source>
</evidence>
<dbReference type="HAMAP" id="MF_00392">
    <property type="entry name" value="LpxB"/>
    <property type="match status" value="1"/>
</dbReference>
<comment type="pathway">
    <text evidence="10">Bacterial outer membrane biogenesis; LPS lipid A biosynthesis.</text>
</comment>
<dbReference type="EMBL" id="QZKI01000014">
    <property type="protein sequence ID" value="RJP74521.1"/>
    <property type="molecule type" value="Genomic_DNA"/>
</dbReference>
<organism evidence="12 13">
    <name type="scientific">Candidatus Abyssobacteria bacterium SURF_17</name>
    <dbReference type="NCBI Taxonomy" id="2093361"/>
    <lineage>
        <taxon>Bacteria</taxon>
        <taxon>Pseudomonadati</taxon>
        <taxon>Candidatus Hydrogenedentota</taxon>
        <taxon>Candidatus Abyssobacteria</taxon>
    </lineage>
</organism>
<evidence type="ECO:0000256" key="8">
    <source>
        <dbReference type="ARBA" id="ARBA00023098"/>
    </source>
</evidence>
<dbReference type="GO" id="GO:0016020">
    <property type="term" value="C:membrane"/>
    <property type="evidence" value="ECO:0007669"/>
    <property type="project" value="GOC"/>
</dbReference>
<evidence type="ECO:0000256" key="6">
    <source>
        <dbReference type="ARBA" id="ARBA00022676"/>
    </source>
</evidence>
<gene>
    <name evidence="10" type="primary">lpxB</name>
    <name evidence="12" type="ORF">C4532_02295</name>
</gene>
<feature type="region of interest" description="Disordered" evidence="11">
    <location>
        <begin position="1"/>
        <end position="35"/>
    </location>
</feature>
<feature type="compositionally biased region" description="Basic residues" evidence="11">
    <location>
        <begin position="14"/>
        <end position="31"/>
    </location>
</feature>
<dbReference type="Pfam" id="PF02684">
    <property type="entry name" value="LpxB"/>
    <property type="match status" value="1"/>
</dbReference>
<dbReference type="InterPro" id="IPR003835">
    <property type="entry name" value="Glyco_trans_19"/>
</dbReference>
<dbReference type="GO" id="GO:0008915">
    <property type="term" value="F:lipid-A-disaccharide synthase activity"/>
    <property type="evidence" value="ECO:0007669"/>
    <property type="project" value="UniProtKB-UniRule"/>
</dbReference>
<dbReference type="GO" id="GO:0005543">
    <property type="term" value="F:phospholipid binding"/>
    <property type="evidence" value="ECO:0007669"/>
    <property type="project" value="TreeGrafter"/>
</dbReference>
<keyword evidence="7 10" id="KW-0808">Transferase</keyword>
<evidence type="ECO:0000256" key="11">
    <source>
        <dbReference type="SAM" id="MobiDB-lite"/>
    </source>
</evidence>
<dbReference type="PANTHER" id="PTHR30372:SF4">
    <property type="entry name" value="LIPID-A-DISACCHARIDE SYNTHASE, MITOCHONDRIAL-RELATED"/>
    <property type="match status" value="1"/>
</dbReference>
<protein>
    <recommendedName>
        <fullName evidence="3 10">Lipid-A-disaccharide synthase</fullName>
        <ecNumber evidence="2 10">2.4.1.182</ecNumber>
    </recommendedName>
</protein>
<dbReference type="SUPFAM" id="SSF53756">
    <property type="entry name" value="UDP-Glycosyltransferase/glycogen phosphorylase"/>
    <property type="match status" value="1"/>
</dbReference>
<evidence type="ECO:0000256" key="4">
    <source>
        <dbReference type="ARBA" id="ARBA00022516"/>
    </source>
</evidence>
<evidence type="ECO:0000256" key="1">
    <source>
        <dbReference type="ARBA" id="ARBA00002056"/>
    </source>
</evidence>
<keyword evidence="8 10" id="KW-0443">Lipid metabolism</keyword>
<dbReference type="NCBIfam" id="TIGR00215">
    <property type="entry name" value="lpxB"/>
    <property type="match status" value="1"/>
</dbReference>
<dbReference type="PANTHER" id="PTHR30372">
    <property type="entry name" value="LIPID-A-DISACCHARIDE SYNTHASE"/>
    <property type="match status" value="1"/>
</dbReference>
<dbReference type="GO" id="GO:0009245">
    <property type="term" value="P:lipid A biosynthetic process"/>
    <property type="evidence" value="ECO:0007669"/>
    <property type="project" value="UniProtKB-UniRule"/>
</dbReference>
<evidence type="ECO:0000313" key="12">
    <source>
        <dbReference type="EMBL" id="RJP74521.1"/>
    </source>
</evidence>